<reference evidence="3" key="2">
    <citation type="journal article" date="2021" name="PeerJ">
        <title>Extensive microbial diversity within the chicken gut microbiome revealed by metagenomics and culture.</title>
        <authorList>
            <person name="Gilroy R."/>
            <person name="Ravi A."/>
            <person name="Getino M."/>
            <person name="Pursley I."/>
            <person name="Horton D.L."/>
            <person name="Alikhan N.F."/>
            <person name="Baker D."/>
            <person name="Gharbi K."/>
            <person name="Hall N."/>
            <person name="Watson M."/>
            <person name="Adriaenssens E.M."/>
            <person name="Foster-Nyarko E."/>
            <person name="Jarju S."/>
            <person name="Secka A."/>
            <person name="Antonio M."/>
            <person name="Oren A."/>
            <person name="Chaudhuri R.R."/>
            <person name="La Ragione R."/>
            <person name="Hildebrand F."/>
            <person name="Pallen M.J."/>
        </authorList>
    </citation>
    <scope>NUCLEOTIDE SEQUENCE</scope>
    <source>
        <strain evidence="3">21143</strain>
    </source>
</reference>
<dbReference type="GO" id="GO:0006508">
    <property type="term" value="P:proteolysis"/>
    <property type="evidence" value="ECO:0007669"/>
    <property type="project" value="InterPro"/>
</dbReference>
<evidence type="ECO:0000313" key="3">
    <source>
        <dbReference type="EMBL" id="HIT39661.1"/>
    </source>
</evidence>
<dbReference type="GO" id="GO:0008236">
    <property type="term" value="F:serine-type peptidase activity"/>
    <property type="evidence" value="ECO:0007669"/>
    <property type="project" value="InterPro"/>
</dbReference>
<gene>
    <name evidence="3" type="ORF">IAD06_06455</name>
</gene>
<feature type="signal peptide" evidence="1">
    <location>
        <begin position="1"/>
        <end position="21"/>
    </location>
</feature>
<comment type="caution">
    <text evidence="3">The sequence shown here is derived from an EMBL/GenBank/DDBJ whole genome shotgun (WGS) entry which is preliminary data.</text>
</comment>
<dbReference type="AlphaFoldDB" id="A0A9D1GF71"/>
<dbReference type="Proteomes" id="UP000886722">
    <property type="component" value="Unassembled WGS sequence"/>
</dbReference>
<dbReference type="InterPro" id="IPR029045">
    <property type="entry name" value="ClpP/crotonase-like_dom_sf"/>
</dbReference>
<name>A0A9D1GF71_9BACT</name>
<feature type="chain" id="PRO_5038779263" description="Tail specific protease domain-containing protein" evidence="1">
    <location>
        <begin position="22"/>
        <end position="401"/>
    </location>
</feature>
<reference evidence="3" key="1">
    <citation type="submission" date="2020-10" db="EMBL/GenBank/DDBJ databases">
        <authorList>
            <person name="Gilroy R."/>
        </authorList>
    </citation>
    <scope>NUCLEOTIDE SEQUENCE</scope>
    <source>
        <strain evidence="3">21143</strain>
    </source>
</reference>
<sequence length="401" mass="45142">MKKLSLCLSLLLFLCCLSVKGQDSVSVQSLTAEQKIADFEYLYAVLRDNYPFFGVAERKYGVDWLAKHDEYVERVAATADNKDYIAKLNRIINELRDGHLDIFPTVLPEYFEEIYSSAPGYKKWVKMIKRSGRRAEYWSSMFPSKPKVNVGDASRPVISFYSDSMFLEGKVAYMRIASLDMNSLIVDGEKIDRFLSSIGDARCLVIDIQGNGGGNSHYWSKYIVPRLIETPLEYEAIVLSKKGAVNKYFKPRYFGRKSYQLESQPEGGSLPAELFDGSYYCHETKEKIKPKNPVDFKGKIYLLVDGGVFSSAGIWADFCKRTGWATLVGKTTSTQGMGSDPAIVCLPESGILVRYPVDSGINADGTFNGETGIRPDIEISGKNRKVRLQNFLDYLSEKEDL</sequence>
<proteinExistence type="predicted"/>
<evidence type="ECO:0000259" key="2">
    <source>
        <dbReference type="Pfam" id="PF03572"/>
    </source>
</evidence>
<keyword evidence="1" id="KW-0732">Signal</keyword>
<accession>A0A9D1GF71</accession>
<organism evidence="3 4">
    <name type="scientific">Candidatus Caccoplasma intestinavium</name>
    <dbReference type="NCBI Taxonomy" id="2840716"/>
    <lineage>
        <taxon>Bacteria</taxon>
        <taxon>Pseudomonadati</taxon>
        <taxon>Bacteroidota</taxon>
        <taxon>Bacteroidia</taxon>
        <taxon>Bacteroidales</taxon>
        <taxon>Bacteroidaceae</taxon>
        <taxon>Bacteroidaceae incertae sedis</taxon>
        <taxon>Candidatus Caccoplasma</taxon>
    </lineage>
</organism>
<dbReference type="SUPFAM" id="SSF52096">
    <property type="entry name" value="ClpP/crotonase"/>
    <property type="match status" value="1"/>
</dbReference>
<dbReference type="EMBL" id="DVKT01000048">
    <property type="protein sequence ID" value="HIT39661.1"/>
    <property type="molecule type" value="Genomic_DNA"/>
</dbReference>
<dbReference type="Gene3D" id="3.90.226.10">
    <property type="entry name" value="2-enoyl-CoA Hydratase, Chain A, domain 1"/>
    <property type="match status" value="1"/>
</dbReference>
<protein>
    <recommendedName>
        <fullName evidence="2">Tail specific protease domain-containing protein</fullName>
    </recommendedName>
</protein>
<dbReference type="InterPro" id="IPR005151">
    <property type="entry name" value="Tail-specific_protease"/>
</dbReference>
<dbReference type="Gene3D" id="3.30.750.44">
    <property type="match status" value="1"/>
</dbReference>
<feature type="domain" description="Tail specific protease" evidence="2">
    <location>
        <begin position="170"/>
        <end position="379"/>
    </location>
</feature>
<dbReference type="Pfam" id="PF03572">
    <property type="entry name" value="Peptidase_S41"/>
    <property type="match status" value="1"/>
</dbReference>
<evidence type="ECO:0000313" key="4">
    <source>
        <dbReference type="Proteomes" id="UP000886722"/>
    </source>
</evidence>
<evidence type="ECO:0000256" key="1">
    <source>
        <dbReference type="SAM" id="SignalP"/>
    </source>
</evidence>